<keyword evidence="1" id="KW-0812">Transmembrane</keyword>
<keyword evidence="1" id="KW-1133">Transmembrane helix</keyword>
<keyword evidence="3" id="KW-0808">Transferase</keyword>
<dbReference type="PANTHER" id="PTHR34220:SF7">
    <property type="entry name" value="SENSOR HISTIDINE KINASE YPDA"/>
    <property type="match status" value="1"/>
</dbReference>
<feature type="transmembrane region" description="Helical" evidence="1">
    <location>
        <begin position="9"/>
        <end position="26"/>
    </location>
</feature>
<feature type="transmembrane region" description="Helical" evidence="1">
    <location>
        <begin position="41"/>
        <end position="61"/>
    </location>
</feature>
<evidence type="ECO:0000256" key="1">
    <source>
        <dbReference type="SAM" id="Phobius"/>
    </source>
</evidence>
<reference evidence="3 4" key="1">
    <citation type="submission" date="2020-09" db="EMBL/GenBank/DDBJ databases">
        <title>Sinomicrobium weinanense sp. nov., a halophilic bacteria isolated from saline-alkali soil.</title>
        <authorList>
            <person name="Wu P."/>
            <person name="Ren H."/>
            <person name="Mei Y."/>
            <person name="Liang Y."/>
            <person name="Chen Z."/>
        </authorList>
    </citation>
    <scope>NUCLEOTIDE SEQUENCE [LARGE SCALE GENOMIC DNA]</scope>
    <source>
        <strain evidence="3 4">FJxs</strain>
    </source>
</reference>
<keyword evidence="3" id="KW-0418">Kinase</keyword>
<keyword evidence="4" id="KW-1185">Reference proteome</keyword>
<dbReference type="Proteomes" id="UP000653730">
    <property type="component" value="Unassembled WGS sequence"/>
</dbReference>
<organism evidence="3 4">
    <name type="scientific">Sinomicrobium weinanense</name>
    <dbReference type="NCBI Taxonomy" id="2842200"/>
    <lineage>
        <taxon>Bacteria</taxon>
        <taxon>Pseudomonadati</taxon>
        <taxon>Bacteroidota</taxon>
        <taxon>Flavobacteriia</taxon>
        <taxon>Flavobacteriales</taxon>
        <taxon>Flavobacteriaceae</taxon>
        <taxon>Sinomicrobium</taxon>
    </lineage>
</organism>
<dbReference type="InterPro" id="IPR010559">
    <property type="entry name" value="Sig_transdc_His_kin_internal"/>
</dbReference>
<feature type="domain" description="Signal transduction histidine kinase internal region" evidence="2">
    <location>
        <begin position="158"/>
        <end position="235"/>
    </location>
</feature>
<dbReference type="GO" id="GO:0000155">
    <property type="term" value="F:phosphorelay sensor kinase activity"/>
    <property type="evidence" value="ECO:0007669"/>
    <property type="project" value="InterPro"/>
</dbReference>
<dbReference type="Pfam" id="PF06580">
    <property type="entry name" value="His_kinase"/>
    <property type="match status" value="1"/>
</dbReference>
<dbReference type="GO" id="GO:0016020">
    <property type="term" value="C:membrane"/>
    <property type="evidence" value="ECO:0007669"/>
    <property type="project" value="InterPro"/>
</dbReference>
<comment type="caution">
    <text evidence="3">The sequence shown here is derived from an EMBL/GenBank/DDBJ whole genome shotgun (WGS) entry which is preliminary data.</text>
</comment>
<sequence length="347" mass="40652">MKNKALHTFFARLLLIYGLHLIIKWGDETFHHFFAFTRRGIYFSIFVISLWMLCLYILDFLKKKWFTPRKQPLVYLFFCLGYGYLFALITNIVYRYVDVHYFRTDWGNIGYFNPVLILGVLVLFMSALSFYEYFQTELTVKENQLLAEKLKKENAIAHYKLLKAQIEPHFLFNSLSVLSSLVYKDADLASDFILKLSRILRFSIDRNDQMYVSLEEELDFVNNYFFLIHTRFGDAIRLTNHLEIREHVIVPPGTLQVLTENSIKHNSHNKTHPLEIRLYNDQDFIYVSNNLNPGKPSHASTGVGLINLSKRFYLLCGKNIDYGVVAGDFVVKLPIIFKNNSDENIGH</sequence>
<dbReference type="EMBL" id="JACVDC010000012">
    <property type="protein sequence ID" value="MBC9795628.1"/>
    <property type="molecule type" value="Genomic_DNA"/>
</dbReference>
<dbReference type="RefSeq" id="WP_187964776.1">
    <property type="nucleotide sequence ID" value="NZ_JACVDC010000012.1"/>
</dbReference>
<dbReference type="InterPro" id="IPR050640">
    <property type="entry name" value="Bact_2-comp_sensor_kinase"/>
</dbReference>
<evidence type="ECO:0000313" key="3">
    <source>
        <dbReference type="EMBL" id="MBC9795628.1"/>
    </source>
</evidence>
<evidence type="ECO:0000313" key="4">
    <source>
        <dbReference type="Proteomes" id="UP000653730"/>
    </source>
</evidence>
<protein>
    <submittedName>
        <fullName evidence="3">Histidine kinase</fullName>
    </submittedName>
</protein>
<name>A0A926JQK3_9FLAO</name>
<feature type="transmembrane region" description="Helical" evidence="1">
    <location>
        <begin position="73"/>
        <end position="97"/>
    </location>
</feature>
<accession>A0A926JQK3</accession>
<proteinExistence type="predicted"/>
<keyword evidence="1" id="KW-0472">Membrane</keyword>
<evidence type="ECO:0000259" key="2">
    <source>
        <dbReference type="Pfam" id="PF06580"/>
    </source>
</evidence>
<feature type="transmembrane region" description="Helical" evidence="1">
    <location>
        <begin position="109"/>
        <end position="131"/>
    </location>
</feature>
<dbReference type="AlphaFoldDB" id="A0A926JQK3"/>
<gene>
    <name evidence="3" type="ORF">IBL28_06600</name>
</gene>
<dbReference type="PANTHER" id="PTHR34220">
    <property type="entry name" value="SENSOR HISTIDINE KINASE YPDA"/>
    <property type="match status" value="1"/>
</dbReference>